<proteinExistence type="predicted"/>
<dbReference type="PANTHER" id="PTHR10362">
    <property type="entry name" value="HISTIDINE AMMONIA-LYASE"/>
    <property type="match status" value="1"/>
</dbReference>
<dbReference type="InterPro" id="IPR008948">
    <property type="entry name" value="L-Aspartase-like"/>
</dbReference>
<dbReference type="SUPFAM" id="SSF48557">
    <property type="entry name" value="L-aspartase-like"/>
    <property type="match status" value="1"/>
</dbReference>
<protein>
    <submittedName>
        <fullName evidence="1">Unannotated protein</fullName>
    </submittedName>
</protein>
<gene>
    <name evidence="1" type="ORF">UFOPK2166_00518</name>
</gene>
<dbReference type="InterPro" id="IPR024083">
    <property type="entry name" value="Fumarase/histidase_N"/>
</dbReference>
<dbReference type="Gene3D" id="1.10.275.10">
    <property type="entry name" value="Fumarase/aspartase (N-terminal domain)"/>
    <property type="match status" value="1"/>
</dbReference>
<organism evidence="1">
    <name type="scientific">freshwater metagenome</name>
    <dbReference type="NCBI Taxonomy" id="449393"/>
    <lineage>
        <taxon>unclassified sequences</taxon>
        <taxon>metagenomes</taxon>
        <taxon>ecological metagenomes</taxon>
    </lineage>
</organism>
<sequence>MKITVGDNHLALADLIALGSLDTQIELTAGAVKRIAESRKIADEHLDGTSAVYGLNVGLGANVSMKLERGSTADFERSVIEGRMIGIGEPLPDSASRRALGIRIANLCNGNSAVSPHVVEQLVEMYNKGLTPVVASLGSVGSSDLGQCAQLCAAALGIGEVSFRGTRVSAFSALIAANLQPVELAAKDALGLLNSGSVTQSAAVEVIAELGVVLAAAKQVAVASCEAYGVNPGPFLPEVVATKSVPGGDDASRLIMDLLHGSWTLEEGAIDQAQHALSFRTLVPLVALVETHARSFMDLLQQECNSSNDNPVVLLEKRQIRSSSNFQSLAVSVAGDALSIALTHWSNATANRTIRMANGTIEGVPRYLAPLEGHSVGFNALMKSTVAMATRVRFEANPASLDFFAISENAEDVASQFPLVVEKLGRQIGWLRQLVAIEAVTAHQLLCLRAEVKRGKAAKRVIDVVGKYVPLIEHDQPLGHFVNAVSNSIARGELA</sequence>
<dbReference type="InterPro" id="IPR001106">
    <property type="entry name" value="Aromatic_Lyase"/>
</dbReference>
<accession>A0A6J6KBT3</accession>
<dbReference type="Gene3D" id="1.20.200.10">
    <property type="entry name" value="Fumarase/aspartase (Central domain)"/>
    <property type="match status" value="1"/>
</dbReference>
<dbReference type="EMBL" id="CAEZWB010000049">
    <property type="protein sequence ID" value="CAB4645654.1"/>
    <property type="molecule type" value="Genomic_DNA"/>
</dbReference>
<evidence type="ECO:0000313" key="1">
    <source>
        <dbReference type="EMBL" id="CAB4645654.1"/>
    </source>
</evidence>
<dbReference type="Pfam" id="PF00221">
    <property type="entry name" value="Lyase_aromatic"/>
    <property type="match status" value="1"/>
</dbReference>
<reference evidence="1" key="1">
    <citation type="submission" date="2020-05" db="EMBL/GenBank/DDBJ databases">
        <authorList>
            <person name="Chiriac C."/>
            <person name="Salcher M."/>
            <person name="Ghai R."/>
            <person name="Kavagutti S V."/>
        </authorList>
    </citation>
    <scope>NUCLEOTIDE SEQUENCE</scope>
</reference>
<dbReference type="AlphaFoldDB" id="A0A6J6KBT3"/>
<name>A0A6J6KBT3_9ZZZZ</name>
<dbReference type="GO" id="GO:0003824">
    <property type="term" value="F:catalytic activity"/>
    <property type="evidence" value="ECO:0007669"/>
    <property type="project" value="InterPro"/>
</dbReference>